<dbReference type="PANTHER" id="PTHR11079">
    <property type="entry name" value="CYTOSINE DEAMINASE FAMILY MEMBER"/>
    <property type="match status" value="1"/>
</dbReference>
<organism evidence="7 8">
    <name type="scientific">Paracoccus homiensis</name>
    <dbReference type="NCBI Taxonomy" id="364199"/>
    <lineage>
        <taxon>Bacteria</taxon>
        <taxon>Pseudomonadati</taxon>
        <taxon>Pseudomonadota</taxon>
        <taxon>Alphaproteobacteria</taxon>
        <taxon>Rhodobacterales</taxon>
        <taxon>Paracoccaceae</taxon>
        <taxon>Paracoccus</taxon>
    </lineage>
</organism>
<evidence type="ECO:0000259" key="6">
    <source>
        <dbReference type="PROSITE" id="PS51747"/>
    </source>
</evidence>
<dbReference type="InterPro" id="IPR016192">
    <property type="entry name" value="APOBEC/CMP_deaminase_Zn-bd"/>
</dbReference>
<keyword evidence="5" id="KW-0862">Zinc</keyword>
<dbReference type="Proteomes" id="UP000199180">
    <property type="component" value="Unassembled WGS sequence"/>
</dbReference>
<accession>A0A1I0JKZ8</accession>
<sequence>METLPIQPSFDGGGHLDPWMRRALDLAAGVRGLVWPNPPVGCVIHRDGVVLAEAATHPGGRPHAERQAIDRAGRTARGATMHVTLEPCCHWGRTPPCADAIIEAGIARVVCAIRDPDPRVDGGGFARLLGAGVKLEVGQGATEARRIMSGFFRRVRHGVPELLVLAALAVEVPAGVDALLRIVGDGVQVVARDGRPTPKLHRGKGLLRDLGGLGLTSVAIWQGDLQAAGLQDADDGMVMSPDTFGSGLLDRKFGINA</sequence>
<dbReference type="CDD" id="cd01284">
    <property type="entry name" value="Riboflavin_deaminase-reductase"/>
    <property type="match status" value="1"/>
</dbReference>
<evidence type="ECO:0000256" key="3">
    <source>
        <dbReference type="ARBA" id="ARBA00022619"/>
    </source>
</evidence>
<evidence type="ECO:0000256" key="5">
    <source>
        <dbReference type="ARBA" id="ARBA00022833"/>
    </source>
</evidence>
<evidence type="ECO:0000256" key="4">
    <source>
        <dbReference type="ARBA" id="ARBA00022723"/>
    </source>
</evidence>
<dbReference type="SUPFAM" id="SSF53927">
    <property type="entry name" value="Cytidine deaminase-like"/>
    <property type="match status" value="1"/>
</dbReference>
<feature type="domain" description="CMP/dCMP-type deaminase" evidence="6">
    <location>
        <begin position="14"/>
        <end position="136"/>
    </location>
</feature>
<dbReference type="GO" id="GO:0008835">
    <property type="term" value="F:diaminohydroxyphosphoribosylaminopyrimidine deaminase activity"/>
    <property type="evidence" value="ECO:0007669"/>
    <property type="project" value="UniProtKB-EC"/>
</dbReference>
<dbReference type="GO" id="GO:0008270">
    <property type="term" value="F:zinc ion binding"/>
    <property type="evidence" value="ECO:0007669"/>
    <property type="project" value="InterPro"/>
</dbReference>
<dbReference type="AlphaFoldDB" id="A0A1I0JKZ8"/>
<dbReference type="EC" id="3.5.4.26" evidence="2"/>
<evidence type="ECO:0000313" key="7">
    <source>
        <dbReference type="EMBL" id="SEU10354.1"/>
    </source>
</evidence>
<dbReference type="Gene3D" id="3.40.140.10">
    <property type="entry name" value="Cytidine Deaminase, domain 2"/>
    <property type="match status" value="1"/>
</dbReference>
<protein>
    <recommendedName>
        <fullName evidence="2">diaminohydroxyphosphoribosylaminopyrimidine deaminase</fullName>
        <ecNumber evidence="2">3.5.4.26</ecNumber>
    </recommendedName>
</protein>
<gene>
    <name evidence="7" type="ORF">SAMN04489858_1306</name>
</gene>
<evidence type="ECO:0000256" key="2">
    <source>
        <dbReference type="ARBA" id="ARBA00012766"/>
    </source>
</evidence>
<dbReference type="InterPro" id="IPR002125">
    <property type="entry name" value="CMP_dCMP_dom"/>
</dbReference>
<dbReference type="STRING" id="364199.SAMN04489858_1306"/>
<reference evidence="7 8" key="1">
    <citation type="submission" date="2016-10" db="EMBL/GenBank/DDBJ databases">
        <authorList>
            <person name="de Groot N.N."/>
        </authorList>
    </citation>
    <scope>NUCLEOTIDE SEQUENCE [LARGE SCALE GENOMIC DNA]</scope>
    <source>
        <strain evidence="7 8">DSM 17862</strain>
    </source>
</reference>
<evidence type="ECO:0000256" key="1">
    <source>
        <dbReference type="ARBA" id="ARBA00004882"/>
    </source>
</evidence>
<evidence type="ECO:0000313" key="8">
    <source>
        <dbReference type="Proteomes" id="UP000199180"/>
    </source>
</evidence>
<dbReference type="InterPro" id="IPR016193">
    <property type="entry name" value="Cytidine_deaminase-like"/>
</dbReference>
<comment type="pathway">
    <text evidence="1">Cofactor biosynthesis; riboflavin biosynthesis; 5-amino-6-(D-ribitylamino)uracil from GTP: step 2/4.</text>
</comment>
<proteinExistence type="predicted"/>
<dbReference type="NCBIfam" id="TIGR00326">
    <property type="entry name" value="eubact_ribD"/>
    <property type="match status" value="1"/>
</dbReference>
<dbReference type="EMBL" id="FOHO01000030">
    <property type="protein sequence ID" value="SEU10354.1"/>
    <property type="molecule type" value="Genomic_DNA"/>
</dbReference>
<dbReference type="RefSeq" id="WP_217645923.1">
    <property type="nucleotide sequence ID" value="NZ_FOHO01000030.1"/>
</dbReference>
<name>A0A1I0JKZ8_9RHOB</name>
<keyword evidence="3" id="KW-0686">Riboflavin biosynthesis</keyword>
<dbReference type="GO" id="GO:0009231">
    <property type="term" value="P:riboflavin biosynthetic process"/>
    <property type="evidence" value="ECO:0007669"/>
    <property type="project" value="UniProtKB-UniPathway"/>
</dbReference>
<dbReference type="PROSITE" id="PS51747">
    <property type="entry name" value="CYT_DCMP_DEAMINASES_2"/>
    <property type="match status" value="1"/>
</dbReference>
<dbReference type="UniPathway" id="UPA00275">
    <property type="reaction ID" value="UER00401"/>
</dbReference>
<dbReference type="Pfam" id="PF00383">
    <property type="entry name" value="dCMP_cyt_deam_1"/>
    <property type="match status" value="1"/>
</dbReference>
<dbReference type="PANTHER" id="PTHR11079:SF162">
    <property type="entry name" value="RIBOFLAVIN BIOSYNTHESIS PROTEIN PYRD, CHLOROPLASTIC"/>
    <property type="match status" value="1"/>
</dbReference>
<keyword evidence="4" id="KW-0479">Metal-binding</keyword>
<dbReference type="InterPro" id="IPR004794">
    <property type="entry name" value="Eubact_RibD"/>
</dbReference>
<keyword evidence="8" id="KW-1185">Reference proteome</keyword>
<dbReference type="PROSITE" id="PS00903">
    <property type="entry name" value="CYT_DCMP_DEAMINASES_1"/>
    <property type="match status" value="1"/>
</dbReference>